<dbReference type="InterPro" id="IPR036097">
    <property type="entry name" value="HisK_dim/P_sf"/>
</dbReference>
<dbReference type="InterPro" id="IPR004358">
    <property type="entry name" value="Sig_transdc_His_kin-like_C"/>
</dbReference>
<evidence type="ECO:0000256" key="5">
    <source>
        <dbReference type="ARBA" id="ARBA00022475"/>
    </source>
</evidence>
<gene>
    <name evidence="17" type="ORF">EM808_05545</name>
</gene>
<dbReference type="Gene3D" id="3.30.450.20">
    <property type="entry name" value="PAS domain"/>
    <property type="match status" value="2"/>
</dbReference>
<dbReference type="PANTHER" id="PTHR45453:SF1">
    <property type="entry name" value="PHOSPHATE REGULON SENSOR PROTEIN PHOR"/>
    <property type="match status" value="1"/>
</dbReference>
<protein>
    <recommendedName>
        <fullName evidence="4">histidine kinase</fullName>
        <ecNumber evidence="4">2.7.13.3</ecNumber>
    </recommendedName>
</protein>
<keyword evidence="12 13" id="KW-0472">Membrane</keyword>
<dbReference type="InterPro" id="IPR035965">
    <property type="entry name" value="PAS-like_dom_sf"/>
</dbReference>
<evidence type="ECO:0000259" key="16">
    <source>
        <dbReference type="PROSITE" id="PS50885"/>
    </source>
</evidence>
<evidence type="ECO:0000313" key="17">
    <source>
        <dbReference type="EMBL" id="RVT64975.1"/>
    </source>
</evidence>
<dbReference type="GO" id="GO:0005886">
    <property type="term" value="C:plasma membrane"/>
    <property type="evidence" value="ECO:0007669"/>
    <property type="project" value="UniProtKB-SubCell"/>
</dbReference>
<dbReference type="InterPro" id="IPR013767">
    <property type="entry name" value="PAS_fold"/>
</dbReference>
<dbReference type="Pfam" id="PF00989">
    <property type="entry name" value="PAS"/>
    <property type="match status" value="1"/>
</dbReference>
<sequence>MITFKSRLLASLLLIVAIVFLVLGLFIYQLNKSSYINSSNIRLERESTLLAAKMAKLDSMDDIDANEIKEYSELLDLQITITDAKGNIFMDEGDKSHEEFLKSLSTVVSKMSSQPQNEYTGGDTDFHYYWKELAFNGEKQGYLFLGIDLSSQEDAYQKMNTYVLAALLIAFVLIFVIGLTLVFRYMRPIESAAKVAVDLAKGNYHARTYEDNMDETGILSSSLNKLAKNLQEMVKAQEIQQDRLGTLIENIGSGLLLIDSRGYINLVNRAYKDLFMVNSSEYLYKLYYHVIEHREISDLVEEIFMTEHKVVKQLQLNIHFEKKSFQVYGVPIIGTNDMWMGILLVFHDITELKKLEQIRKDFVANVSHELKTPITSIKGFSETLLDGAMDNKEALVEFLQIILKESDRLQSLIQDLLDLTKLEQHNFSLVKEPINIVDILEEVRKLLSNKAEAKGIQLEFERLSNEVWMEGDRARLIQVFMNLISNAISYTANGGTVTVSVEEKEKNISVSVADTGIGIETGEIPRIFERFYRVDKARSRNSGGTGLGLAIVKHLVELHKGVIKVDSEVGKGTIFTVLLHKRFPY</sequence>
<evidence type="ECO:0000256" key="1">
    <source>
        <dbReference type="ARBA" id="ARBA00000085"/>
    </source>
</evidence>
<keyword evidence="8" id="KW-0547">Nucleotide-binding</keyword>
<dbReference type="GO" id="GO:0045121">
    <property type="term" value="C:membrane raft"/>
    <property type="evidence" value="ECO:0007669"/>
    <property type="project" value="UniProtKB-SubCell"/>
</dbReference>
<keyword evidence="18" id="KW-1185">Reference proteome</keyword>
<evidence type="ECO:0000256" key="10">
    <source>
        <dbReference type="ARBA" id="ARBA00022840"/>
    </source>
</evidence>
<dbReference type="SMART" id="SM00388">
    <property type="entry name" value="HisKA"/>
    <property type="match status" value="1"/>
</dbReference>
<evidence type="ECO:0000259" key="14">
    <source>
        <dbReference type="PROSITE" id="PS50109"/>
    </source>
</evidence>
<dbReference type="Pfam" id="PF02518">
    <property type="entry name" value="HATPase_c"/>
    <property type="match status" value="1"/>
</dbReference>
<evidence type="ECO:0000259" key="15">
    <source>
        <dbReference type="PROSITE" id="PS50112"/>
    </source>
</evidence>
<organism evidence="17 18">
    <name type="scientific">Niallia taxi</name>
    <dbReference type="NCBI Taxonomy" id="2499688"/>
    <lineage>
        <taxon>Bacteria</taxon>
        <taxon>Bacillati</taxon>
        <taxon>Bacillota</taxon>
        <taxon>Bacilli</taxon>
        <taxon>Bacillales</taxon>
        <taxon>Bacillaceae</taxon>
        <taxon>Niallia</taxon>
    </lineage>
</organism>
<dbReference type="PROSITE" id="PS50109">
    <property type="entry name" value="HIS_KIN"/>
    <property type="match status" value="1"/>
</dbReference>
<evidence type="ECO:0000256" key="6">
    <source>
        <dbReference type="ARBA" id="ARBA00022553"/>
    </source>
</evidence>
<evidence type="ECO:0000256" key="8">
    <source>
        <dbReference type="ARBA" id="ARBA00022741"/>
    </source>
</evidence>
<dbReference type="SUPFAM" id="SSF55874">
    <property type="entry name" value="ATPase domain of HSP90 chaperone/DNA topoisomerase II/histidine kinase"/>
    <property type="match status" value="1"/>
</dbReference>
<accession>A0A437KD67</accession>
<dbReference type="Pfam" id="PF00512">
    <property type="entry name" value="HisKA"/>
    <property type="match status" value="1"/>
</dbReference>
<evidence type="ECO:0000256" key="2">
    <source>
        <dbReference type="ARBA" id="ARBA00004314"/>
    </source>
</evidence>
<evidence type="ECO:0000256" key="3">
    <source>
        <dbReference type="ARBA" id="ARBA00004651"/>
    </source>
</evidence>
<feature type="domain" description="PAS" evidence="15">
    <location>
        <begin position="240"/>
        <end position="283"/>
    </location>
</feature>
<dbReference type="Gene3D" id="3.30.565.10">
    <property type="entry name" value="Histidine kinase-like ATPase, C-terminal domain"/>
    <property type="match status" value="1"/>
</dbReference>
<dbReference type="SUPFAM" id="SSF158472">
    <property type="entry name" value="HAMP domain-like"/>
    <property type="match status" value="1"/>
</dbReference>
<evidence type="ECO:0000256" key="12">
    <source>
        <dbReference type="ARBA" id="ARBA00023136"/>
    </source>
</evidence>
<reference evidence="17 18" key="1">
    <citation type="submission" date="2019-01" db="EMBL/GenBank/DDBJ databases">
        <title>Bacillus sp. M5HDSG1-1, whole genome shotgun sequence.</title>
        <authorList>
            <person name="Tuo L."/>
        </authorList>
    </citation>
    <scope>NUCLEOTIDE SEQUENCE [LARGE SCALE GENOMIC DNA]</scope>
    <source>
        <strain evidence="17 18">M5HDSG1-1</strain>
    </source>
</reference>
<dbReference type="PRINTS" id="PR00344">
    <property type="entry name" value="BCTRLSENSOR"/>
</dbReference>
<dbReference type="InterPro" id="IPR003661">
    <property type="entry name" value="HisK_dim/P_dom"/>
</dbReference>
<dbReference type="InterPro" id="IPR050351">
    <property type="entry name" value="BphY/WalK/GraS-like"/>
</dbReference>
<dbReference type="FunFam" id="1.10.287.130:FF:000001">
    <property type="entry name" value="Two-component sensor histidine kinase"/>
    <property type="match status" value="1"/>
</dbReference>
<dbReference type="PROSITE" id="PS50112">
    <property type="entry name" value="PAS"/>
    <property type="match status" value="1"/>
</dbReference>
<comment type="subcellular location">
    <subcellularLocation>
        <location evidence="3">Cell membrane</location>
        <topology evidence="3">Multi-pass membrane protein</topology>
    </subcellularLocation>
    <subcellularLocation>
        <location evidence="2">Membrane raft</location>
        <topology evidence="2">Multi-pass membrane protein</topology>
    </subcellularLocation>
</comment>
<dbReference type="NCBIfam" id="NF046044">
    <property type="entry name" value="PnpS"/>
    <property type="match status" value="1"/>
</dbReference>
<evidence type="ECO:0000256" key="13">
    <source>
        <dbReference type="SAM" id="Phobius"/>
    </source>
</evidence>
<dbReference type="Gene3D" id="6.10.340.10">
    <property type="match status" value="1"/>
</dbReference>
<dbReference type="GO" id="GO:0016036">
    <property type="term" value="P:cellular response to phosphate starvation"/>
    <property type="evidence" value="ECO:0007669"/>
    <property type="project" value="TreeGrafter"/>
</dbReference>
<dbReference type="Pfam" id="PF16736">
    <property type="entry name" value="sCache_like"/>
    <property type="match status" value="1"/>
</dbReference>
<keyword evidence="10" id="KW-0067">ATP-binding</keyword>
<dbReference type="GO" id="GO:0006355">
    <property type="term" value="P:regulation of DNA-templated transcription"/>
    <property type="evidence" value="ECO:0007669"/>
    <property type="project" value="InterPro"/>
</dbReference>
<dbReference type="InterPro" id="IPR000014">
    <property type="entry name" value="PAS"/>
</dbReference>
<keyword evidence="13" id="KW-0812">Transmembrane</keyword>
<proteinExistence type="predicted"/>
<dbReference type="InterPro" id="IPR003594">
    <property type="entry name" value="HATPase_dom"/>
</dbReference>
<dbReference type="GO" id="GO:0000155">
    <property type="term" value="F:phosphorelay sensor kinase activity"/>
    <property type="evidence" value="ECO:0007669"/>
    <property type="project" value="InterPro"/>
</dbReference>
<evidence type="ECO:0000256" key="7">
    <source>
        <dbReference type="ARBA" id="ARBA00022679"/>
    </source>
</evidence>
<keyword evidence="9 17" id="KW-0418">Kinase</keyword>
<dbReference type="FunFam" id="3.30.565.10:FF:000023">
    <property type="entry name" value="PAS domain-containing sensor histidine kinase"/>
    <property type="match status" value="1"/>
</dbReference>
<feature type="domain" description="Histidine kinase" evidence="14">
    <location>
        <begin position="365"/>
        <end position="583"/>
    </location>
</feature>
<dbReference type="InterPro" id="IPR003660">
    <property type="entry name" value="HAMP_dom"/>
</dbReference>
<comment type="catalytic activity">
    <reaction evidence="1">
        <text>ATP + protein L-histidine = ADP + protein N-phospho-L-histidine.</text>
        <dbReference type="EC" id="2.7.13.3"/>
    </reaction>
</comment>
<dbReference type="RefSeq" id="WP_127737067.1">
    <property type="nucleotide sequence ID" value="NZ_CAJCKN010000009.1"/>
</dbReference>
<dbReference type="GO" id="GO:0005524">
    <property type="term" value="F:ATP binding"/>
    <property type="evidence" value="ECO:0007669"/>
    <property type="project" value="UniProtKB-KW"/>
</dbReference>
<dbReference type="InterPro" id="IPR005467">
    <property type="entry name" value="His_kinase_dom"/>
</dbReference>
<dbReference type="GeneID" id="87616002"/>
<dbReference type="AlphaFoldDB" id="A0A437KD67"/>
<dbReference type="Gene3D" id="1.10.287.130">
    <property type="match status" value="1"/>
</dbReference>
<keyword evidence="13" id="KW-1133">Transmembrane helix</keyword>
<evidence type="ECO:0000256" key="11">
    <source>
        <dbReference type="ARBA" id="ARBA00023012"/>
    </source>
</evidence>
<keyword evidence="11" id="KW-0902">Two-component regulatory system</keyword>
<feature type="transmembrane region" description="Helical" evidence="13">
    <location>
        <begin position="162"/>
        <end position="183"/>
    </location>
</feature>
<dbReference type="SUPFAM" id="SSF55785">
    <property type="entry name" value="PYP-like sensor domain (PAS domain)"/>
    <property type="match status" value="1"/>
</dbReference>
<keyword evidence="6" id="KW-0597">Phosphoprotein</keyword>
<evidence type="ECO:0000256" key="9">
    <source>
        <dbReference type="ARBA" id="ARBA00022777"/>
    </source>
</evidence>
<comment type="caution">
    <text evidence="17">The sequence shown here is derived from an EMBL/GenBank/DDBJ whole genome shotgun (WGS) entry which is preliminary data.</text>
</comment>
<dbReference type="PANTHER" id="PTHR45453">
    <property type="entry name" value="PHOSPHATE REGULON SENSOR PROTEIN PHOR"/>
    <property type="match status" value="1"/>
</dbReference>
<feature type="domain" description="HAMP" evidence="16">
    <location>
        <begin position="183"/>
        <end position="235"/>
    </location>
</feature>
<dbReference type="CDD" id="cd00075">
    <property type="entry name" value="HATPase"/>
    <property type="match status" value="1"/>
</dbReference>
<dbReference type="CDD" id="cd00130">
    <property type="entry name" value="PAS"/>
    <property type="match status" value="1"/>
</dbReference>
<dbReference type="InterPro" id="IPR036890">
    <property type="entry name" value="HATPase_C_sf"/>
</dbReference>
<dbReference type="SMART" id="SM00387">
    <property type="entry name" value="HATPase_c"/>
    <property type="match status" value="1"/>
</dbReference>
<name>A0A437KD67_9BACI</name>
<dbReference type="InterPro" id="IPR031967">
    <property type="entry name" value="PhoR_single_Cache-like_dom"/>
</dbReference>
<keyword evidence="5" id="KW-1003">Cell membrane</keyword>
<evidence type="ECO:0000313" key="18">
    <source>
        <dbReference type="Proteomes" id="UP000288024"/>
    </source>
</evidence>
<dbReference type="Proteomes" id="UP000288024">
    <property type="component" value="Unassembled WGS sequence"/>
</dbReference>
<dbReference type="PROSITE" id="PS50885">
    <property type="entry name" value="HAMP"/>
    <property type="match status" value="1"/>
</dbReference>
<dbReference type="EMBL" id="RZTZ01000002">
    <property type="protein sequence ID" value="RVT64975.1"/>
    <property type="molecule type" value="Genomic_DNA"/>
</dbReference>
<evidence type="ECO:0000256" key="4">
    <source>
        <dbReference type="ARBA" id="ARBA00012438"/>
    </source>
</evidence>
<dbReference type="CDD" id="cd06225">
    <property type="entry name" value="HAMP"/>
    <property type="match status" value="1"/>
</dbReference>
<dbReference type="GO" id="GO:0004721">
    <property type="term" value="F:phosphoprotein phosphatase activity"/>
    <property type="evidence" value="ECO:0007669"/>
    <property type="project" value="TreeGrafter"/>
</dbReference>
<dbReference type="EC" id="2.7.13.3" evidence="4"/>
<dbReference type="SUPFAM" id="SSF47384">
    <property type="entry name" value="Homodimeric domain of signal transducing histidine kinase"/>
    <property type="match status" value="1"/>
</dbReference>
<dbReference type="CDD" id="cd00082">
    <property type="entry name" value="HisKA"/>
    <property type="match status" value="1"/>
</dbReference>
<keyword evidence="7" id="KW-0808">Transferase</keyword>